<keyword evidence="2 7" id="KW-0677">Repeat</keyword>
<keyword evidence="1 6" id="KW-0479">Metal-binding</keyword>
<keyword evidence="5 7" id="KW-0694">RNA-binding</keyword>
<protein>
    <recommendedName>
        <fullName evidence="7">Cleavage and polyadenylation specificity factor subunit 4</fullName>
        <shortName evidence="7">CPSF 30 kDa subunit</shortName>
    </recommendedName>
    <alternativeName>
        <fullName evidence="7">Cleavage and polyadenylation specificity factor 30 kDa subunit</fullName>
    </alternativeName>
</protein>
<evidence type="ECO:0000256" key="7">
    <source>
        <dbReference type="RuleBase" id="RU369008"/>
    </source>
</evidence>
<feature type="zinc finger region" description="C3H1-type" evidence="6">
    <location>
        <begin position="62"/>
        <end position="89"/>
    </location>
</feature>
<dbReference type="PANTHER" id="PTHR23102">
    <property type="entry name" value="CLEAVAGE AND POLYADENYLATION SPECIFICITY FACTOR SUBUNIT 4-RELATED"/>
    <property type="match status" value="1"/>
</dbReference>
<comment type="similarity">
    <text evidence="7">Belongs to the CPSF4/YTH1 family.</text>
</comment>
<sequence length="460" mass="50811">MCQGGLGRQLSQAWGFLRFAAGMGTALLRQLALPPHPLGNASEAEAGQLWAGKLCPFRHEQGEKMVVCKHWLRGLCKKGDHCRFLHQYDVTRMPRCYFYSKFASDNCSLPPCPCLPSPVPTQGDSGIISLPSPAWLMHTQADWDPSLVIEGLFRGKPQPPPSACFRACPSQQHRSSEAQGQLQATYVRSHSLQADGKAPPRPVFHSQKAWWKQHSALGISTPRSCPWLWRQHRFLGEGEERAISPPKVLLGSPATYPASTLSPSPLFPKCLRSRAPLDPGPTHPSGLYKSQQAYVRAKVSVAGEVGDHEDEPACPPGVLEFSGDCHNKECTFLHVKPASKSQDCPWYDQGFCRDAGPRCKYRHVPRIMCLNYFIGFCPEGPKCQFTHPKMNLEFNPSYTKVSVGRRGACVSPSLCSPVLPCFKGPSLPPVIDGTQSCGRHVWSCMRGTFMGWLLPEPADL</sequence>
<keyword evidence="7" id="KW-0507">mRNA processing</keyword>
<dbReference type="GO" id="GO:0005847">
    <property type="term" value="C:mRNA cleavage and polyadenylation specificity factor complex"/>
    <property type="evidence" value="ECO:0007669"/>
    <property type="project" value="UniProtKB-UniRule"/>
</dbReference>
<proteinExistence type="inferred from homology"/>
<evidence type="ECO:0000256" key="4">
    <source>
        <dbReference type="ARBA" id="ARBA00022833"/>
    </source>
</evidence>
<feature type="zinc finger region" description="C3H1-type" evidence="6">
    <location>
        <begin position="368"/>
        <end position="390"/>
    </location>
</feature>
<comment type="subcellular location">
    <subcellularLocation>
        <location evidence="7">Nucleus</location>
    </subcellularLocation>
</comment>
<evidence type="ECO:0000256" key="2">
    <source>
        <dbReference type="ARBA" id="ARBA00022737"/>
    </source>
</evidence>
<dbReference type="PANTHER" id="PTHR23102:SF19">
    <property type="entry name" value="CLEAVAGE AND POLYADENYLATION SPECIFICITY FACTOR SUBUNIT 4-LIKE PROTEIN-RELATED"/>
    <property type="match status" value="1"/>
</dbReference>
<name>A0A834PST8_MARMO</name>
<dbReference type="GO" id="GO:0008270">
    <property type="term" value="F:zinc ion binding"/>
    <property type="evidence" value="ECO:0007669"/>
    <property type="project" value="UniProtKB-KW"/>
</dbReference>
<evidence type="ECO:0000313" key="10">
    <source>
        <dbReference type="Proteomes" id="UP000662637"/>
    </source>
</evidence>
<dbReference type="SUPFAM" id="SSF90229">
    <property type="entry name" value="CCCH zinc finger"/>
    <property type="match status" value="1"/>
</dbReference>
<accession>A0A834PST8</accession>
<dbReference type="InterPro" id="IPR036855">
    <property type="entry name" value="Znf_CCCH_sf"/>
</dbReference>
<evidence type="ECO:0000256" key="3">
    <source>
        <dbReference type="ARBA" id="ARBA00022771"/>
    </source>
</evidence>
<evidence type="ECO:0000256" key="5">
    <source>
        <dbReference type="ARBA" id="ARBA00022884"/>
    </source>
</evidence>
<feature type="zinc finger region" description="C3H1-type" evidence="6">
    <location>
        <begin position="338"/>
        <end position="366"/>
    </location>
</feature>
<comment type="function">
    <text evidence="7">Component of the cleavage and polyadenylation specificity factor (CPSF) complex that play a key role in pre-mRNA 3'-end formation, recognizing the AAUAAA signal sequence and interacting with poly(A) polymerase and other factors to bring about cleavage and poly(A) addition. CPSF4 binds RNA polymers with a preference for poly(U).</text>
</comment>
<feature type="domain" description="C3H1-type" evidence="8">
    <location>
        <begin position="338"/>
        <end position="366"/>
    </location>
</feature>
<dbReference type="GO" id="GO:0031124">
    <property type="term" value="P:mRNA 3'-end processing"/>
    <property type="evidence" value="ECO:0007669"/>
    <property type="project" value="UniProtKB-UniRule"/>
</dbReference>
<dbReference type="InterPro" id="IPR045348">
    <property type="entry name" value="CPSF4/Yth1"/>
</dbReference>
<comment type="caution">
    <text evidence="9">The sequence shown here is derived from an EMBL/GenBank/DDBJ whole genome shotgun (WGS) entry which is preliminary data.</text>
</comment>
<dbReference type="Pfam" id="PF00642">
    <property type="entry name" value="zf-CCCH"/>
    <property type="match status" value="1"/>
</dbReference>
<feature type="domain" description="C3H1-type" evidence="8">
    <location>
        <begin position="368"/>
        <end position="390"/>
    </location>
</feature>
<keyword evidence="4 6" id="KW-0862">Zinc</keyword>
<dbReference type="PROSITE" id="PS50103">
    <property type="entry name" value="ZF_C3H1"/>
    <property type="match status" value="3"/>
</dbReference>
<evidence type="ECO:0000259" key="8">
    <source>
        <dbReference type="PROSITE" id="PS50103"/>
    </source>
</evidence>
<reference evidence="9" key="1">
    <citation type="submission" date="2020-08" db="EMBL/GenBank/DDBJ databases">
        <authorList>
            <person name="Shumante A."/>
            <person name="Zimin A.V."/>
            <person name="Puiu D."/>
            <person name="Salzberg S.L."/>
        </authorList>
    </citation>
    <scope>NUCLEOTIDE SEQUENCE</scope>
    <source>
        <strain evidence="9">WC2-LM</strain>
        <tissue evidence="9">Liver</tissue>
    </source>
</reference>
<comment type="subunit">
    <text evidence="7">Component of the cleavage and polyadenylation specificity factor (CPSF) complex.</text>
</comment>
<organism evidence="9 10">
    <name type="scientific">Marmota monax</name>
    <name type="common">Woodchuck</name>
    <dbReference type="NCBI Taxonomy" id="9995"/>
    <lineage>
        <taxon>Eukaryota</taxon>
        <taxon>Metazoa</taxon>
        <taxon>Chordata</taxon>
        <taxon>Craniata</taxon>
        <taxon>Vertebrata</taxon>
        <taxon>Euteleostomi</taxon>
        <taxon>Mammalia</taxon>
        <taxon>Eutheria</taxon>
        <taxon>Euarchontoglires</taxon>
        <taxon>Glires</taxon>
        <taxon>Rodentia</taxon>
        <taxon>Sciuromorpha</taxon>
        <taxon>Sciuridae</taxon>
        <taxon>Xerinae</taxon>
        <taxon>Marmotini</taxon>
        <taxon>Marmota</taxon>
    </lineage>
</organism>
<keyword evidence="3 6" id="KW-0863">Zinc-finger</keyword>
<evidence type="ECO:0000256" key="6">
    <source>
        <dbReference type="PROSITE-ProRule" id="PRU00723"/>
    </source>
</evidence>
<dbReference type="InterPro" id="IPR000571">
    <property type="entry name" value="Znf_CCCH"/>
</dbReference>
<gene>
    <name evidence="9" type="ORF">GHT09_003602</name>
</gene>
<dbReference type="SMART" id="SM00356">
    <property type="entry name" value="ZnF_C3H1"/>
    <property type="match status" value="3"/>
</dbReference>
<dbReference type="GO" id="GO:0003723">
    <property type="term" value="F:RNA binding"/>
    <property type="evidence" value="ECO:0007669"/>
    <property type="project" value="UniProtKB-UniRule"/>
</dbReference>
<dbReference type="Proteomes" id="UP000662637">
    <property type="component" value="Unassembled WGS sequence"/>
</dbReference>
<feature type="domain" description="C3H1-type" evidence="8">
    <location>
        <begin position="62"/>
        <end position="89"/>
    </location>
</feature>
<dbReference type="EMBL" id="WJEC01007885">
    <property type="protein sequence ID" value="KAF7465864.1"/>
    <property type="molecule type" value="Genomic_DNA"/>
</dbReference>
<dbReference type="AlphaFoldDB" id="A0A834PST8"/>
<evidence type="ECO:0000256" key="1">
    <source>
        <dbReference type="ARBA" id="ARBA00022723"/>
    </source>
</evidence>
<dbReference type="Gene3D" id="4.10.1000.10">
    <property type="entry name" value="Zinc finger, CCCH-type"/>
    <property type="match status" value="2"/>
</dbReference>
<evidence type="ECO:0000313" key="9">
    <source>
        <dbReference type="EMBL" id="KAF7465864.1"/>
    </source>
</evidence>
<keyword evidence="7" id="KW-0539">Nucleus</keyword>